<proteinExistence type="predicted"/>
<dbReference type="AlphaFoldDB" id="A0A8H4X123"/>
<evidence type="ECO:0000313" key="1">
    <source>
        <dbReference type="EMBL" id="KAF4957139.1"/>
    </source>
</evidence>
<comment type="caution">
    <text evidence="1">The sequence shown here is derived from an EMBL/GenBank/DDBJ whole genome shotgun (WGS) entry which is preliminary data.</text>
</comment>
<accession>A0A8H4X123</accession>
<protein>
    <submittedName>
        <fullName evidence="1">Uncharacterized protein</fullName>
    </submittedName>
</protein>
<organism evidence="1 2">
    <name type="scientific">Fusarium gaditjirri</name>
    <dbReference type="NCBI Taxonomy" id="282569"/>
    <lineage>
        <taxon>Eukaryota</taxon>
        <taxon>Fungi</taxon>
        <taxon>Dikarya</taxon>
        <taxon>Ascomycota</taxon>
        <taxon>Pezizomycotina</taxon>
        <taxon>Sordariomycetes</taxon>
        <taxon>Hypocreomycetidae</taxon>
        <taxon>Hypocreales</taxon>
        <taxon>Nectriaceae</taxon>
        <taxon>Fusarium</taxon>
        <taxon>Fusarium nisikadoi species complex</taxon>
    </lineage>
</organism>
<keyword evidence="2" id="KW-1185">Reference proteome</keyword>
<sequence length="122" mass="13627">MLWTQDALPATTQYTDSLALIPNAVICQDALVAYKRTMDSYAAGWKGVFEFVSQPIGPRKLAKTLSLAYSRWIADEEPHATPPPPPAVAHQRSLDTRRLVSIRAIRFLHHRTWTTLAAQGQS</sequence>
<dbReference type="EMBL" id="JABFAI010000074">
    <property type="protein sequence ID" value="KAF4957139.1"/>
    <property type="molecule type" value="Genomic_DNA"/>
</dbReference>
<reference evidence="1" key="2">
    <citation type="submission" date="2020-05" db="EMBL/GenBank/DDBJ databases">
        <authorList>
            <person name="Kim H.-S."/>
            <person name="Proctor R.H."/>
            <person name="Brown D.W."/>
        </authorList>
    </citation>
    <scope>NUCLEOTIDE SEQUENCE</scope>
    <source>
        <strain evidence="1">NRRL 45417</strain>
    </source>
</reference>
<dbReference type="Proteomes" id="UP000604273">
    <property type="component" value="Unassembled WGS sequence"/>
</dbReference>
<gene>
    <name evidence="1" type="ORF">FGADI_3359</name>
</gene>
<dbReference type="OrthoDB" id="303614at2759"/>
<reference evidence="1" key="1">
    <citation type="journal article" date="2020" name="BMC Genomics">
        <title>Correction to: Identification and distribution of gene clusters required for synthesis of sphingolipid metabolism inhibitors in diverse species of the filamentous fungus Fusarium.</title>
        <authorList>
            <person name="Kim H.S."/>
            <person name="Lohmar J.M."/>
            <person name="Busman M."/>
            <person name="Brown D.W."/>
            <person name="Naumann T.A."/>
            <person name="Divon H.H."/>
            <person name="Lysoe E."/>
            <person name="Uhlig S."/>
            <person name="Proctor R.H."/>
        </authorList>
    </citation>
    <scope>NUCLEOTIDE SEQUENCE</scope>
    <source>
        <strain evidence="1">NRRL 45417</strain>
    </source>
</reference>
<evidence type="ECO:0000313" key="2">
    <source>
        <dbReference type="Proteomes" id="UP000604273"/>
    </source>
</evidence>
<name>A0A8H4X123_9HYPO</name>